<dbReference type="PANTHER" id="PTHR42956">
    <property type="entry name" value="NITROGENASE IRON-MOLYBDENUM COFACTOR BIOSYNTHESIS PROTEIN NIFE"/>
    <property type="match status" value="1"/>
</dbReference>
<evidence type="ECO:0000313" key="2">
    <source>
        <dbReference type="EMBL" id="KMT20963.1"/>
    </source>
</evidence>
<name>A0A0J8D9I7_CLOCY</name>
<gene>
    <name evidence="2" type="ORF">CLCY_1c01970</name>
</gene>
<dbReference type="PANTHER" id="PTHR42956:SF1">
    <property type="entry name" value="NITROGENASE IRON-MOLYBDENUM COFACTOR BIOSYNTHESIS PROTEIN NIFE"/>
    <property type="match status" value="1"/>
</dbReference>
<reference evidence="2 3" key="1">
    <citation type="submission" date="2015-06" db="EMBL/GenBank/DDBJ databases">
        <title>Draft genome sequence of the purine-degrading Clostridium cylindrosporum HC-1 (DSM 605).</title>
        <authorList>
            <person name="Poehlein A."/>
            <person name="Schiel-Bengelsdorf B."/>
            <person name="Bengelsdorf F."/>
            <person name="Daniel R."/>
            <person name="Duerre P."/>
        </authorList>
    </citation>
    <scope>NUCLEOTIDE SEQUENCE [LARGE SCALE GENOMIC DNA]</scope>
    <source>
        <strain evidence="2 3">DSM 605</strain>
    </source>
</reference>
<dbReference type="InterPro" id="IPR049939">
    <property type="entry name" value="NifE-like"/>
</dbReference>
<dbReference type="OrthoDB" id="9802175at2"/>
<dbReference type="STRING" id="1121307.CLCY_1c01970"/>
<organism evidence="2 3">
    <name type="scientific">Clostridium cylindrosporum DSM 605</name>
    <dbReference type="NCBI Taxonomy" id="1121307"/>
    <lineage>
        <taxon>Bacteria</taxon>
        <taxon>Bacillati</taxon>
        <taxon>Bacillota</taxon>
        <taxon>Clostridia</taxon>
        <taxon>Eubacteriales</taxon>
        <taxon>Clostridiaceae</taxon>
        <taxon>Clostridium</taxon>
    </lineage>
</organism>
<sequence>MTYVESPRNGCFFQGVIETLSTIEGVIPIVHSTKGCSIQSYLSGREFQGGDKIHALEIPSSNITEKHVVFGGTSRLREQIKNTLQVVDGKLYVVVTGCTPELVGDDVLYMAKESRDQGNNVIHINAPGFKGNSQSGYEIAGIELLNNFNNTNEIVEKNKNLVNIFGIVPNSDLYWRGSLESIKAILEAIGLKVNTFLGLHGGLDEWENASKAALNIVLSPWGHSIAKHLEERYNVPFIDFGYLPVGEVDTKEFILKVASELSLDTQKVKEYTDYEIKRTSYYTFSAINIYKKYSDRKRFSVVGNFSTVVGLTKFLTKEVGIIPERLIVSDIIDTSLKERLLEYLADLSIDIRENIYFSDNLGQIQDILGGSNTEIIFGSSLEKNVSEELFSPLVIVSTPSLEEIFLSKSYTGFNGGISLLEDLINKVYVTENKVRLKAEEGIRKLVSQF</sequence>
<dbReference type="PATRIC" id="fig|1121307.3.peg.559"/>
<dbReference type="InterPro" id="IPR000510">
    <property type="entry name" value="Nase/OxRdtase_comp1"/>
</dbReference>
<dbReference type="EMBL" id="LFVU01000028">
    <property type="protein sequence ID" value="KMT20963.1"/>
    <property type="molecule type" value="Genomic_DNA"/>
</dbReference>
<evidence type="ECO:0000313" key="3">
    <source>
        <dbReference type="Proteomes" id="UP000036756"/>
    </source>
</evidence>
<dbReference type="AlphaFoldDB" id="A0A0J8D9I7"/>
<comment type="caution">
    <text evidence="2">The sequence shown here is derived from an EMBL/GenBank/DDBJ whole genome shotgun (WGS) entry which is preliminary data.</text>
</comment>
<protein>
    <submittedName>
        <fullName evidence="2">Oxidoreductase/nitrogenase component 1</fullName>
        <ecNumber evidence="2">1.18.6.1</ecNumber>
    </submittedName>
</protein>
<dbReference type="RefSeq" id="WP_048571361.1">
    <property type="nucleotide sequence ID" value="NZ_LFVU01000028.1"/>
</dbReference>
<keyword evidence="2" id="KW-0560">Oxidoreductase</keyword>
<dbReference type="SUPFAM" id="SSF53807">
    <property type="entry name" value="Helical backbone' metal receptor"/>
    <property type="match status" value="1"/>
</dbReference>
<dbReference type="EC" id="1.18.6.1" evidence="2"/>
<accession>A0A0J8D9I7</accession>
<evidence type="ECO:0000259" key="1">
    <source>
        <dbReference type="Pfam" id="PF00148"/>
    </source>
</evidence>
<dbReference type="Proteomes" id="UP000036756">
    <property type="component" value="Unassembled WGS sequence"/>
</dbReference>
<dbReference type="Gene3D" id="3.40.50.1980">
    <property type="entry name" value="Nitrogenase molybdenum iron protein domain"/>
    <property type="match status" value="3"/>
</dbReference>
<feature type="domain" description="Nitrogenase/oxidoreductase component 1" evidence="1">
    <location>
        <begin position="11"/>
        <end position="427"/>
    </location>
</feature>
<keyword evidence="3" id="KW-1185">Reference proteome</keyword>
<dbReference type="GO" id="GO:0016163">
    <property type="term" value="F:nitrogenase activity"/>
    <property type="evidence" value="ECO:0007669"/>
    <property type="project" value="UniProtKB-EC"/>
</dbReference>
<dbReference type="Pfam" id="PF00148">
    <property type="entry name" value="Oxidored_nitro"/>
    <property type="match status" value="1"/>
</dbReference>
<proteinExistence type="predicted"/>